<dbReference type="InterPro" id="IPR006549">
    <property type="entry name" value="HAD-SF_hydro_IIIA"/>
</dbReference>
<dbReference type="PANTHER" id="PTHR19288">
    <property type="entry name" value="4-NITROPHENYLPHOSPHATASE-RELATED"/>
    <property type="match status" value="1"/>
</dbReference>
<proteinExistence type="predicted"/>
<reference evidence="1" key="1">
    <citation type="submission" date="2019-08" db="EMBL/GenBank/DDBJ databases">
        <authorList>
            <person name="Kucharzyk K."/>
            <person name="Murdoch R.W."/>
            <person name="Higgins S."/>
            <person name="Loffler F."/>
        </authorList>
    </citation>
    <scope>NUCLEOTIDE SEQUENCE</scope>
</reference>
<dbReference type="GO" id="GO:0008962">
    <property type="term" value="F:phosphatidylglycerophosphatase activity"/>
    <property type="evidence" value="ECO:0007669"/>
    <property type="project" value="InterPro"/>
</dbReference>
<dbReference type="Pfam" id="PF09419">
    <property type="entry name" value="PGP_phosphatase"/>
    <property type="match status" value="1"/>
</dbReference>
<dbReference type="Pfam" id="PF13242">
    <property type="entry name" value="Hydrolase_like"/>
    <property type="match status" value="1"/>
</dbReference>
<evidence type="ECO:0000313" key="1">
    <source>
        <dbReference type="EMBL" id="MPL86793.1"/>
    </source>
</evidence>
<name>A0A644V7M2_9ZZZZ</name>
<dbReference type="InterPro" id="IPR036412">
    <property type="entry name" value="HAD-like_sf"/>
</dbReference>
<dbReference type="NCBIfam" id="TIGR01668">
    <property type="entry name" value="YqeG_hyp_ppase"/>
    <property type="match status" value="1"/>
</dbReference>
<dbReference type="PANTHER" id="PTHR19288:SF25">
    <property type="entry name" value="PHOSPHATIDYLGLYCEROPHOSPHATASE GEP4, MITOCHONDRIAL"/>
    <property type="match status" value="1"/>
</dbReference>
<accession>A0A644V7M2</accession>
<dbReference type="InterPro" id="IPR027706">
    <property type="entry name" value="PGP_Pase"/>
</dbReference>
<dbReference type="EMBL" id="VSSQ01000227">
    <property type="protein sequence ID" value="MPL86793.1"/>
    <property type="molecule type" value="Genomic_DNA"/>
</dbReference>
<dbReference type="GO" id="GO:0005737">
    <property type="term" value="C:cytoplasm"/>
    <property type="evidence" value="ECO:0007669"/>
    <property type="project" value="TreeGrafter"/>
</dbReference>
<dbReference type="NCBIfam" id="TIGR01662">
    <property type="entry name" value="HAD-SF-IIIA"/>
    <property type="match status" value="1"/>
</dbReference>
<dbReference type="InterPro" id="IPR023214">
    <property type="entry name" value="HAD_sf"/>
</dbReference>
<dbReference type="SUPFAM" id="SSF56784">
    <property type="entry name" value="HAD-like"/>
    <property type="match status" value="1"/>
</dbReference>
<organism evidence="1">
    <name type="scientific">bioreactor metagenome</name>
    <dbReference type="NCBI Taxonomy" id="1076179"/>
    <lineage>
        <taxon>unclassified sequences</taxon>
        <taxon>metagenomes</taxon>
        <taxon>ecological metagenomes</taxon>
    </lineage>
</organism>
<dbReference type="AlphaFoldDB" id="A0A644V7M2"/>
<protein>
    <recommendedName>
        <fullName evidence="2">YqeG family HAD IIIA-type phosphatase</fullName>
    </recommendedName>
</protein>
<gene>
    <name evidence="1" type="ORF">SDC9_32780</name>
</gene>
<comment type="caution">
    <text evidence="1">The sequence shown here is derived from an EMBL/GenBank/DDBJ whole genome shotgun (WGS) entry which is preliminary data.</text>
</comment>
<evidence type="ECO:0008006" key="2">
    <source>
        <dbReference type="Google" id="ProtNLM"/>
    </source>
</evidence>
<sequence length="174" mass="19522">MLHLFCPDFCCASITDISVKWLKSHAVKTIILDVDNTLLPWDSNVPTAENVEWIKSLKNAGFRLILLSNNGGKRLEAICQTVDLPAISWAAKPLSLGFRRALHRLQLKKREEVLVIGDQIITDVLGAKQFGLKVLLVESLSQKEFIVTRLTRKIERAVIKKLTHKGLMPEGGEK</sequence>
<dbReference type="InterPro" id="IPR010021">
    <property type="entry name" value="PGPP1/Gep4"/>
</dbReference>
<dbReference type="Gene3D" id="3.40.50.1000">
    <property type="entry name" value="HAD superfamily/HAD-like"/>
    <property type="match status" value="1"/>
</dbReference>